<accession>A0A377J6B0</accession>
<organism evidence="1 2">
    <name type="scientific">Helicobacter canis</name>
    <dbReference type="NCBI Taxonomy" id="29419"/>
    <lineage>
        <taxon>Bacteria</taxon>
        <taxon>Pseudomonadati</taxon>
        <taxon>Campylobacterota</taxon>
        <taxon>Epsilonproteobacteria</taxon>
        <taxon>Campylobacterales</taxon>
        <taxon>Helicobacteraceae</taxon>
        <taxon>Helicobacter</taxon>
    </lineage>
</organism>
<name>A0A377J6B0_9HELI</name>
<sequence length="149" mass="16929">MGLWIATTPCGSLAMTKVESACWCRFCVFLESTFSRISTQILESTFETFAAFFCHREPKSAIPLSLRADSPIPLCHREPCATLSPLSSRALRYAAPLCHREPTLLSLICHRERTLLSLICHRERTLLSLICHRERVKRAWRSTKSTSGF</sequence>
<dbReference type="EMBL" id="UGHV01000001">
    <property type="protein sequence ID" value="STO97980.1"/>
    <property type="molecule type" value="Genomic_DNA"/>
</dbReference>
<evidence type="ECO:0000313" key="1">
    <source>
        <dbReference type="EMBL" id="STO97980.1"/>
    </source>
</evidence>
<gene>
    <name evidence="1" type="ORF">NCTC12410_01825</name>
</gene>
<dbReference type="AlphaFoldDB" id="A0A377J6B0"/>
<evidence type="ECO:0000313" key="2">
    <source>
        <dbReference type="Proteomes" id="UP000254841"/>
    </source>
</evidence>
<dbReference type="Proteomes" id="UP000254841">
    <property type="component" value="Unassembled WGS sequence"/>
</dbReference>
<protein>
    <submittedName>
        <fullName evidence="1">Uncharacterized protein</fullName>
    </submittedName>
</protein>
<proteinExistence type="predicted"/>
<reference evidence="1 2" key="1">
    <citation type="submission" date="2018-06" db="EMBL/GenBank/DDBJ databases">
        <authorList>
            <consortium name="Pathogen Informatics"/>
            <person name="Doyle S."/>
        </authorList>
    </citation>
    <scope>NUCLEOTIDE SEQUENCE [LARGE SCALE GENOMIC DNA]</scope>
    <source>
        <strain evidence="1 2">NCTC12410</strain>
    </source>
</reference>